<dbReference type="InterPro" id="IPR017467">
    <property type="entry name" value="CHP03016_PEP-CTERM"/>
</dbReference>
<evidence type="ECO:0000313" key="2">
    <source>
        <dbReference type="EMBL" id="MYN10680.1"/>
    </source>
</evidence>
<organism evidence="2 3">
    <name type="scientific">Pseudoduganella aquatica</name>
    <dbReference type="NCBI Taxonomy" id="2660641"/>
    <lineage>
        <taxon>Bacteria</taxon>
        <taxon>Pseudomonadati</taxon>
        <taxon>Pseudomonadota</taxon>
        <taxon>Betaproteobacteria</taxon>
        <taxon>Burkholderiales</taxon>
        <taxon>Oxalobacteraceae</taxon>
        <taxon>Telluria group</taxon>
        <taxon>Pseudoduganella</taxon>
    </lineage>
</organism>
<feature type="chain" id="PRO_5030837606" evidence="1">
    <location>
        <begin position="27"/>
        <end position="520"/>
    </location>
</feature>
<comment type="caution">
    <text evidence="2">The sequence shown here is derived from an EMBL/GenBank/DDBJ whole genome shotgun (WGS) entry which is preliminary data.</text>
</comment>
<name>A0A7X4HGC9_9BURK</name>
<accession>A0A7X4HGC9</accession>
<gene>
    <name evidence="2" type="ORF">GTP77_25500</name>
</gene>
<keyword evidence="1" id="KW-0732">Signal</keyword>
<sequence>MAKPRRKALAAAVGLAALALAQPSRADWSVTPSLSLRETWSDNVVLAPKGLEQGQFISEATPGLVVRNHGPRVDFSLNYTKNFYKYADNDVRGPDGQAANSGHQNLQAQLHAKLISEKLFLDSTASISEQGVSAFGPSATVNPSNPFAPGLTSEVKTWRVSPYLLHRFGEQASAEVRYARDKVSSDQLNFGSSTSDQFSVNLASGPAYHTIGWNLYYMRQNLQDTISQSSSSQNMMGTLNYLYSPQLTLTVTGGYDSYDYQSPGGVTKGANWSVGGSWRPSNRTSVQLNVGKRYFGDSYFLAASHRTRLSVWSLNYSDAVTTTRAQFQLPSAVNTASMLDQLFQAQIPDPVARRQAVEAYIIAAGLPPTLANSINYLSNRYMLQKQLQATAAFNGVRSTLILALTSSRRSGLSLLDVDAGLLGGSSSALNDNTRQSGGTATYNWRISPFTSMNLSANYNRSESLSLARRDNNRSVRLNLTRQFARKLNGNLELRRTKGATAVAGRDYTENAISASLSKQF</sequence>
<dbReference type="EMBL" id="WWCU01000043">
    <property type="protein sequence ID" value="MYN10680.1"/>
    <property type="molecule type" value="Genomic_DNA"/>
</dbReference>
<dbReference type="AlphaFoldDB" id="A0A7X4HGC9"/>
<protein>
    <submittedName>
        <fullName evidence="2">TIGR03016 family PEP-CTERM system-associated outer membrane protein</fullName>
    </submittedName>
</protein>
<feature type="signal peptide" evidence="1">
    <location>
        <begin position="1"/>
        <end position="26"/>
    </location>
</feature>
<dbReference type="Proteomes" id="UP000450676">
    <property type="component" value="Unassembled WGS sequence"/>
</dbReference>
<dbReference type="SUPFAM" id="SSF56935">
    <property type="entry name" value="Porins"/>
    <property type="match status" value="1"/>
</dbReference>
<dbReference type="NCBIfam" id="TIGR03016">
    <property type="entry name" value="pepcterm_hypo_1"/>
    <property type="match status" value="1"/>
</dbReference>
<evidence type="ECO:0000313" key="3">
    <source>
        <dbReference type="Proteomes" id="UP000450676"/>
    </source>
</evidence>
<reference evidence="2 3" key="1">
    <citation type="submission" date="2019-12" db="EMBL/GenBank/DDBJ databases">
        <title>Novel species isolated from a subtropical stream in China.</title>
        <authorList>
            <person name="Lu H."/>
        </authorList>
    </citation>
    <scope>NUCLEOTIDE SEQUENCE [LARGE SCALE GENOMIC DNA]</scope>
    <source>
        <strain evidence="2 3">FT127W</strain>
    </source>
</reference>
<evidence type="ECO:0000256" key="1">
    <source>
        <dbReference type="SAM" id="SignalP"/>
    </source>
</evidence>
<dbReference type="RefSeq" id="WP_161074966.1">
    <property type="nucleotide sequence ID" value="NZ_WWCU01000043.1"/>
</dbReference>
<proteinExistence type="predicted"/>
<keyword evidence="3" id="KW-1185">Reference proteome</keyword>